<reference evidence="2" key="1">
    <citation type="submission" date="2020-03" db="EMBL/GenBank/DDBJ databases">
        <title>The deep terrestrial virosphere.</title>
        <authorList>
            <person name="Holmfeldt K."/>
            <person name="Nilsson E."/>
            <person name="Simone D."/>
            <person name="Lopez-Fernandez M."/>
            <person name="Wu X."/>
            <person name="de Brujin I."/>
            <person name="Lundin D."/>
            <person name="Andersson A."/>
            <person name="Bertilsson S."/>
            <person name="Dopson M."/>
        </authorList>
    </citation>
    <scope>NUCLEOTIDE SEQUENCE</scope>
    <source>
        <strain evidence="2">MM415A02687</strain>
    </source>
</reference>
<gene>
    <name evidence="2" type="ORF">MM415A02687_0010</name>
</gene>
<evidence type="ECO:0000259" key="1">
    <source>
        <dbReference type="Pfam" id="PF09643"/>
    </source>
</evidence>
<dbReference type="InterPro" id="IPR010024">
    <property type="entry name" value="CHP16711"/>
</dbReference>
<protein>
    <submittedName>
        <fullName evidence="2">Putative YopX protein</fullName>
    </submittedName>
</protein>
<evidence type="ECO:0000313" key="2">
    <source>
        <dbReference type="EMBL" id="QJA72614.1"/>
    </source>
</evidence>
<name>A0A6M3JRB2_9ZZZZ</name>
<dbReference type="Pfam" id="PF09643">
    <property type="entry name" value="YopX"/>
    <property type="match status" value="1"/>
</dbReference>
<dbReference type="InterPro" id="IPR023385">
    <property type="entry name" value="YopX-like_C"/>
</dbReference>
<dbReference type="EMBL" id="MT141965">
    <property type="protein sequence ID" value="QJA72614.1"/>
    <property type="molecule type" value="Genomic_DNA"/>
</dbReference>
<dbReference type="SUPFAM" id="SSF159006">
    <property type="entry name" value="YopX-like"/>
    <property type="match status" value="1"/>
</dbReference>
<dbReference type="Gene3D" id="2.30.30.290">
    <property type="entry name" value="YopX-like domains"/>
    <property type="match status" value="1"/>
</dbReference>
<sequence>MREIKFRVRDFFEEIWYFYNLLDFDCGKYKSVGGLCWDRDSIGLSTGLKDKNGVEIFEGDILLVEDEWTQRILDDGSGPREMCNHLAPVQFDNGSFGVFIANGADTFRKGFWSFPSIEYEVGDDIKNLEVIGNIYENPELLEE</sequence>
<dbReference type="InterPro" id="IPR019096">
    <property type="entry name" value="YopX_protein"/>
</dbReference>
<accession>A0A6M3JRB2</accession>
<dbReference type="NCBIfam" id="TIGR01671">
    <property type="entry name" value="phage_TIGR01671"/>
    <property type="match status" value="1"/>
</dbReference>
<organism evidence="2">
    <name type="scientific">viral metagenome</name>
    <dbReference type="NCBI Taxonomy" id="1070528"/>
    <lineage>
        <taxon>unclassified sequences</taxon>
        <taxon>metagenomes</taxon>
        <taxon>organismal metagenomes</taxon>
    </lineage>
</organism>
<proteinExistence type="predicted"/>
<feature type="domain" description="YopX protein" evidence="1">
    <location>
        <begin position="33"/>
        <end position="142"/>
    </location>
</feature>
<dbReference type="AlphaFoldDB" id="A0A6M3JRB2"/>